<dbReference type="Gene3D" id="1.20.920.10">
    <property type="entry name" value="Bromodomain-like"/>
    <property type="match status" value="1"/>
</dbReference>
<feature type="domain" description="NET" evidence="8">
    <location>
        <begin position="430"/>
        <end position="511"/>
    </location>
</feature>
<dbReference type="OrthoDB" id="21449at2759"/>
<feature type="compositionally biased region" description="Pro residues" evidence="6">
    <location>
        <begin position="69"/>
        <end position="78"/>
    </location>
</feature>
<evidence type="ECO:0000256" key="4">
    <source>
        <dbReference type="PROSITE-ProRule" id="PRU00035"/>
    </source>
</evidence>
<feature type="coiled-coil region" evidence="5">
    <location>
        <begin position="116"/>
        <end position="143"/>
    </location>
</feature>
<dbReference type="Gene3D" id="1.20.1270.220">
    <property type="match status" value="1"/>
</dbReference>
<evidence type="ECO:0000259" key="7">
    <source>
        <dbReference type="PROSITE" id="PS50014"/>
    </source>
</evidence>
<dbReference type="PRINTS" id="PR00503">
    <property type="entry name" value="BROMODOMAIN"/>
</dbReference>
<evidence type="ECO:0000313" key="10">
    <source>
        <dbReference type="RefSeq" id="XP_008783912.1"/>
    </source>
</evidence>
<protein>
    <submittedName>
        <fullName evidence="10 11">Transcription factor GTE4 isoform X1</fullName>
    </submittedName>
</protein>
<feature type="region of interest" description="Disordered" evidence="6">
    <location>
        <begin position="415"/>
        <end position="435"/>
    </location>
</feature>
<dbReference type="InterPro" id="IPR038336">
    <property type="entry name" value="NET_sf"/>
</dbReference>
<dbReference type="SMART" id="SM00297">
    <property type="entry name" value="BROMO"/>
    <property type="match status" value="1"/>
</dbReference>
<dbReference type="PROSITE" id="PS51525">
    <property type="entry name" value="NET"/>
    <property type="match status" value="1"/>
</dbReference>
<evidence type="ECO:0000313" key="11">
    <source>
        <dbReference type="RefSeq" id="XP_008783913.1"/>
    </source>
</evidence>
<evidence type="ECO:0000256" key="1">
    <source>
        <dbReference type="ARBA" id="ARBA00023015"/>
    </source>
</evidence>
<dbReference type="SUPFAM" id="SSF47370">
    <property type="entry name" value="Bromodomain"/>
    <property type="match status" value="1"/>
</dbReference>
<keyword evidence="2 4" id="KW-0103">Bromodomain</keyword>
<reference evidence="9" key="1">
    <citation type="journal article" date="2019" name="Nat. Commun.">
        <title>Genome-wide association mapping of date palm fruit traits.</title>
        <authorList>
            <person name="Hazzouri K.M."/>
            <person name="Gros-Balthazard M."/>
            <person name="Flowers J.M."/>
            <person name="Copetti D."/>
            <person name="Lemansour A."/>
            <person name="Lebrun M."/>
            <person name="Masmoudi K."/>
            <person name="Ferrand S."/>
            <person name="Dhar M.I."/>
            <person name="Fresquez Z.A."/>
            <person name="Rosas U."/>
            <person name="Zhang J."/>
            <person name="Talag J."/>
            <person name="Lee S."/>
            <person name="Kudrna D."/>
            <person name="Powell R.F."/>
            <person name="Leitch I.J."/>
            <person name="Krueger R.R."/>
            <person name="Wing R.A."/>
            <person name="Amiri K.M.A."/>
            <person name="Purugganan M.D."/>
        </authorList>
    </citation>
    <scope>NUCLEOTIDE SEQUENCE [LARGE SCALE GENOMIC DNA]</scope>
    <source>
        <strain evidence="9">cv. Khalas</strain>
    </source>
</reference>
<dbReference type="InterPro" id="IPR037377">
    <property type="entry name" value="GTE_bromo"/>
</dbReference>
<evidence type="ECO:0000256" key="5">
    <source>
        <dbReference type="SAM" id="Coils"/>
    </source>
</evidence>
<name>A0A8B9AP58_PHODC</name>
<reference evidence="10 11" key="2">
    <citation type="submission" date="2025-04" db="UniProtKB">
        <authorList>
            <consortium name="RefSeq"/>
        </authorList>
    </citation>
    <scope>IDENTIFICATION</scope>
    <source>
        <tissue evidence="10 11">Young leaves</tissue>
    </source>
</reference>
<evidence type="ECO:0000256" key="6">
    <source>
        <dbReference type="SAM" id="MobiDB-lite"/>
    </source>
</evidence>
<keyword evidence="5" id="KW-0175">Coiled coil</keyword>
<feature type="compositionally biased region" description="Basic residues" evidence="6">
    <location>
        <begin position="239"/>
        <end position="250"/>
    </location>
</feature>
<feature type="region of interest" description="Disordered" evidence="6">
    <location>
        <begin position="168"/>
        <end position="220"/>
    </location>
</feature>
<keyword evidence="9" id="KW-1185">Reference proteome</keyword>
<keyword evidence="3" id="KW-0804">Transcription</keyword>
<dbReference type="GeneID" id="103703008"/>
<dbReference type="PANTHER" id="PTHR45926">
    <property type="entry name" value="OSJNBA0053K19.4 PROTEIN"/>
    <property type="match status" value="1"/>
</dbReference>
<dbReference type="Pfam" id="PF17035">
    <property type="entry name" value="BET"/>
    <property type="match status" value="1"/>
</dbReference>
<dbReference type="RefSeq" id="XP_008783913.1">
    <property type="nucleotide sequence ID" value="XM_008785691.4"/>
</dbReference>
<proteinExistence type="predicted"/>
<organism evidence="9 12">
    <name type="scientific">Phoenix dactylifera</name>
    <name type="common">Date palm</name>
    <dbReference type="NCBI Taxonomy" id="42345"/>
    <lineage>
        <taxon>Eukaryota</taxon>
        <taxon>Viridiplantae</taxon>
        <taxon>Streptophyta</taxon>
        <taxon>Embryophyta</taxon>
        <taxon>Tracheophyta</taxon>
        <taxon>Spermatophyta</taxon>
        <taxon>Magnoliopsida</taxon>
        <taxon>Liliopsida</taxon>
        <taxon>Arecaceae</taxon>
        <taxon>Coryphoideae</taxon>
        <taxon>Phoeniceae</taxon>
        <taxon>Phoenix</taxon>
    </lineage>
</organism>
<dbReference type="CDD" id="cd05506">
    <property type="entry name" value="Bromo_plant1"/>
    <property type="match status" value="1"/>
</dbReference>
<gene>
    <name evidence="10 11 12" type="primary">LOC103703008</name>
</gene>
<accession>A0A8B9AP58</accession>
<feature type="compositionally biased region" description="Polar residues" evidence="6">
    <location>
        <begin position="100"/>
        <end position="111"/>
    </location>
</feature>
<dbReference type="InterPro" id="IPR001487">
    <property type="entry name" value="Bromodomain"/>
</dbReference>
<evidence type="ECO:0000256" key="3">
    <source>
        <dbReference type="ARBA" id="ARBA00023163"/>
    </source>
</evidence>
<sequence length="611" mass="67094">MASGPLVGGGAGGDGSWEKQRWAESNKVYTRKSHKKTPKPTSNPRPPPSSDQAPTAAAAADAAASSVRHPPPLQPPAPSSVASDDDASSLNRPQLPDGAQRSQHNCHSRSVTIRLASRSRQEIRELRRKLTAELDQIRSLSRKIEVHEVQLASAAAAASSAPAAGYTHSQLSVTDPKTPISSKTPGSAPFRRQLSVSVATDNNPSEGVEKEKRTPKANQYYRNSDFVLGKEKFPPEPHAHKKSKANGGKKHSLGELDYGAQAAESKLYTQAFKSCAALLSKLMKHKHGWVFNSPVDAKALGLHDYFSIIKRPMDLGTVKSRLSKNWYKSPREFAEDVRLTFRNAMTYNPEGQDVHIMAKQISQIFEERWPAIEAEFAYLSQPPAPKKPPPLDTRILERSDSTICPVAVDSKTKPVNYAPHVGRPPALKKPKAKDPHKRDMTFEEKQRLSNNLQNLPPQKLEIIVQIIRKRNSSVNQHDDEIEVDIDSVDVETLWELDRFVTNYKKSLSKNKRKAELAVLARRVPEHNTREMVHEGVPEPIIVEMPDKSKTVVADEKYVATSSPAGEEKKGDNASRSSSSSSSSSDSGSSSSDSDSESSSAYGSEAAHSPRT</sequence>
<feature type="region of interest" description="Disordered" evidence="6">
    <location>
        <begin position="1"/>
        <end position="113"/>
    </location>
</feature>
<dbReference type="AlphaFoldDB" id="A0A8B9AP58"/>
<evidence type="ECO:0000313" key="9">
    <source>
        <dbReference type="Proteomes" id="UP000228380"/>
    </source>
</evidence>
<feature type="compositionally biased region" description="Low complexity" evidence="6">
    <location>
        <begin position="574"/>
        <end position="599"/>
    </location>
</feature>
<feature type="compositionally biased region" description="Basic residues" evidence="6">
    <location>
        <begin position="29"/>
        <end position="38"/>
    </location>
</feature>
<dbReference type="PROSITE" id="PS50014">
    <property type="entry name" value="BROMODOMAIN_2"/>
    <property type="match status" value="1"/>
</dbReference>
<feature type="domain" description="Bromo" evidence="7">
    <location>
        <begin position="283"/>
        <end position="355"/>
    </location>
</feature>
<dbReference type="Pfam" id="PF00439">
    <property type="entry name" value="Bromodomain"/>
    <property type="match status" value="1"/>
</dbReference>
<dbReference type="RefSeq" id="XP_008783912.1">
    <property type="nucleotide sequence ID" value="XM_008785690.3"/>
</dbReference>
<dbReference type="InterPro" id="IPR027353">
    <property type="entry name" value="NET_dom"/>
</dbReference>
<feature type="region of interest" description="Disordered" evidence="6">
    <location>
        <begin position="231"/>
        <end position="250"/>
    </location>
</feature>
<evidence type="ECO:0000313" key="12">
    <source>
        <dbReference type="RefSeq" id="XP_038985099.1"/>
    </source>
</evidence>
<dbReference type="InterPro" id="IPR036427">
    <property type="entry name" value="Bromodomain-like_sf"/>
</dbReference>
<dbReference type="Proteomes" id="UP000228380">
    <property type="component" value="Chromosome 8"/>
</dbReference>
<feature type="compositionally biased region" description="Polar residues" evidence="6">
    <location>
        <begin position="168"/>
        <end position="185"/>
    </location>
</feature>
<dbReference type="RefSeq" id="XP_038985099.1">
    <property type="nucleotide sequence ID" value="XM_039129171.1"/>
</dbReference>
<feature type="compositionally biased region" description="Low complexity" evidence="6">
    <location>
        <begin position="50"/>
        <end position="66"/>
    </location>
</feature>
<feature type="compositionally biased region" description="Polar residues" evidence="6">
    <location>
        <begin position="194"/>
        <end position="205"/>
    </location>
</feature>
<dbReference type="KEGG" id="pda:103703008"/>
<evidence type="ECO:0000259" key="8">
    <source>
        <dbReference type="PROSITE" id="PS51525"/>
    </source>
</evidence>
<keyword evidence="1" id="KW-0805">Transcription regulation</keyword>
<evidence type="ECO:0000256" key="2">
    <source>
        <dbReference type="ARBA" id="ARBA00023117"/>
    </source>
</evidence>
<feature type="region of interest" description="Disordered" evidence="6">
    <location>
        <begin position="554"/>
        <end position="611"/>
    </location>
</feature>
<feature type="compositionally biased region" description="Gly residues" evidence="6">
    <location>
        <begin position="1"/>
        <end position="15"/>
    </location>
</feature>